<evidence type="ECO:0000256" key="1">
    <source>
        <dbReference type="SAM" id="MobiDB-lite"/>
    </source>
</evidence>
<keyword evidence="2" id="KW-0812">Transmembrane</keyword>
<accession>A0A5K3F6F9</accession>
<feature type="compositionally biased region" description="Polar residues" evidence="1">
    <location>
        <begin position="1"/>
        <end position="14"/>
    </location>
</feature>
<protein>
    <submittedName>
        <fullName evidence="3">Uncharacterized protein</fullName>
    </submittedName>
</protein>
<name>A0A5K3F6F9_MESCO</name>
<organism evidence="3">
    <name type="scientific">Mesocestoides corti</name>
    <name type="common">Flatworm</name>
    <dbReference type="NCBI Taxonomy" id="53468"/>
    <lineage>
        <taxon>Eukaryota</taxon>
        <taxon>Metazoa</taxon>
        <taxon>Spiralia</taxon>
        <taxon>Lophotrochozoa</taxon>
        <taxon>Platyhelminthes</taxon>
        <taxon>Cestoda</taxon>
        <taxon>Eucestoda</taxon>
        <taxon>Cyclophyllidea</taxon>
        <taxon>Mesocestoididae</taxon>
        <taxon>Mesocestoides</taxon>
    </lineage>
</organism>
<dbReference type="WBParaSite" id="MCU_005314-RA">
    <property type="protein sequence ID" value="MCU_005314-RA"/>
    <property type="gene ID" value="MCU_005314"/>
</dbReference>
<keyword evidence="2" id="KW-0472">Membrane</keyword>
<evidence type="ECO:0000313" key="3">
    <source>
        <dbReference type="WBParaSite" id="MCU_005314-RA"/>
    </source>
</evidence>
<feature type="region of interest" description="Disordered" evidence="1">
    <location>
        <begin position="1"/>
        <end position="25"/>
    </location>
</feature>
<reference evidence="3" key="1">
    <citation type="submission" date="2019-11" db="UniProtKB">
        <authorList>
            <consortium name="WormBaseParasite"/>
        </authorList>
    </citation>
    <scope>IDENTIFICATION</scope>
</reference>
<dbReference type="AlphaFoldDB" id="A0A5K3F6F9"/>
<evidence type="ECO:0000256" key="2">
    <source>
        <dbReference type="SAM" id="Phobius"/>
    </source>
</evidence>
<sequence>MKKTGTTKPALSTNHKPESHVRRLPSKSTTLAVAHYIFLSVSNWLPIFLAAETEDWLR</sequence>
<feature type="transmembrane region" description="Helical" evidence="2">
    <location>
        <begin position="31"/>
        <end position="51"/>
    </location>
</feature>
<keyword evidence="2" id="KW-1133">Transmembrane helix</keyword>
<proteinExistence type="predicted"/>